<dbReference type="AlphaFoldDB" id="A0A0K2U3X4"/>
<reference evidence="1" key="1">
    <citation type="submission" date="2014-05" db="EMBL/GenBank/DDBJ databases">
        <authorList>
            <person name="Chronopoulou M."/>
        </authorList>
    </citation>
    <scope>NUCLEOTIDE SEQUENCE</scope>
    <source>
        <tissue evidence="1">Whole organism</tissue>
    </source>
</reference>
<sequence length="60" mass="7327">MKKIHHLRYKTPFCHFWPRRVLTPTIWTTPFECMSRGRPALSVKHRGPQIFARKSRLFLY</sequence>
<proteinExistence type="predicted"/>
<dbReference type="EMBL" id="HACA01015643">
    <property type="protein sequence ID" value="CDW33004.1"/>
    <property type="molecule type" value="Transcribed_RNA"/>
</dbReference>
<organism evidence="1">
    <name type="scientific">Lepeophtheirus salmonis</name>
    <name type="common">Salmon louse</name>
    <name type="synonym">Caligus salmonis</name>
    <dbReference type="NCBI Taxonomy" id="72036"/>
    <lineage>
        <taxon>Eukaryota</taxon>
        <taxon>Metazoa</taxon>
        <taxon>Ecdysozoa</taxon>
        <taxon>Arthropoda</taxon>
        <taxon>Crustacea</taxon>
        <taxon>Multicrustacea</taxon>
        <taxon>Hexanauplia</taxon>
        <taxon>Copepoda</taxon>
        <taxon>Siphonostomatoida</taxon>
        <taxon>Caligidae</taxon>
        <taxon>Lepeophtheirus</taxon>
    </lineage>
</organism>
<accession>A0A0K2U3X4</accession>
<protein>
    <submittedName>
        <fullName evidence="1">Uncharacterized protein</fullName>
    </submittedName>
</protein>
<evidence type="ECO:0000313" key="1">
    <source>
        <dbReference type="EMBL" id="CDW33004.1"/>
    </source>
</evidence>
<name>A0A0K2U3X4_LEPSM</name>